<dbReference type="STRING" id="908809.ABG79_00903"/>
<dbReference type="Gene3D" id="1.20.120.1870">
    <property type="entry name" value="Fic/DOC protein, Fido domain"/>
    <property type="match status" value="1"/>
</dbReference>
<evidence type="ECO:0000259" key="1">
    <source>
        <dbReference type="Pfam" id="PF02661"/>
    </source>
</evidence>
<dbReference type="PATRIC" id="fig|908809.3.peg.915"/>
<protein>
    <recommendedName>
        <fullName evidence="1">Fido domain-containing protein</fullName>
    </recommendedName>
</protein>
<accession>A0A0R3JUB5</accession>
<keyword evidence="3" id="KW-1185">Reference proteome</keyword>
<evidence type="ECO:0000313" key="3">
    <source>
        <dbReference type="Proteomes" id="UP000052015"/>
    </source>
</evidence>
<dbReference type="RefSeq" id="WP_341408320.1">
    <property type="nucleotide sequence ID" value="NZ_LKHP01000004.1"/>
</dbReference>
<dbReference type="InterPro" id="IPR003812">
    <property type="entry name" value="Fido"/>
</dbReference>
<sequence>MIMLELDEILLLHEKLIEKTGGSHGIRDINLLKSALENPFQTFNNQELYIKVEEKIAA</sequence>
<proteinExistence type="predicted"/>
<dbReference type="Pfam" id="PF02661">
    <property type="entry name" value="Fic"/>
    <property type="match status" value="1"/>
</dbReference>
<dbReference type="EMBL" id="LKHP01000004">
    <property type="protein sequence ID" value="KRQ87105.1"/>
    <property type="molecule type" value="Genomic_DNA"/>
</dbReference>
<evidence type="ECO:0000313" key="2">
    <source>
        <dbReference type="EMBL" id="KRQ87105.1"/>
    </source>
</evidence>
<gene>
    <name evidence="2" type="ORF">ABG79_00903</name>
</gene>
<dbReference type="InterPro" id="IPR053737">
    <property type="entry name" value="Type_II_TA_Toxin"/>
</dbReference>
<comment type="caution">
    <text evidence="2">The sequence shown here is derived from an EMBL/GenBank/DDBJ whole genome shotgun (WGS) entry which is preliminary data.</text>
</comment>
<organism evidence="2 3">
    <name type="scientific">Caloramator mitchellensis</name>
    <dbReference type="NCBI Taxonomy" id="908809"/>
    <lineage>
        <taxon>Bacteria</taxon>
        <taxon>Bacillati</taxon>
        <taxon>Bacillota</taxon>
        <taxon>Clostridia</taxon>
        <taxon>Eubacteriales</taxon>
        <taxon>Clostridiaceae</taxon>
        <taxon>Caloramator</taxon>
    </lineage>
</organism>
<feature type="domain" description="Fido" evidence="1">
    <location>
        <begin position="4"/>
        <end position="58"/>
    </location>
</feature>
<dbReference type="AlphaFoldDB" id="A0A0R3JUB5"/>
<dbReference type="Proteomes" id="UP000052015">
    <property type="component" value="Unassembled WGS sequence"/>
</dbReference>
<reference evidence="2 3" key="1">
    <citation type="submission" date="2015-09" db="EMBL/GenBank/DDBJ databases">
        <title>Draft genome sequence of a Caloramator mitchellensis, a moderate thermophile from the Great Artesian Basin of Australia.</title>
        <authorList>
            <person name="Patel B.K."/>
        </authorList>
    </citation>
    <scope>NUCLEOTIDE SEQUENCE [LARGE SCALE GENOMIC DNA]</scope>
    <source>
        <strain evidence="2 3">VF08</strain>
    </source>
</reference>
<name>A0A0R3JUB5_CALMK</name>